<evidence type="ECO:0008006" key="4">
    <source>
        <dbReference type="Google" id="ProtNLM"/>
    </source>
</evidence>
<sequence>MISKKPMMSIIAIVLSPFSMLILGLIIPWEPLMDIHTYFGDISMFSALFGTILGILALIKKERKGFALLGLILNGFPLVLFILLMIMMFLSFVVGI</sequence>
<dbReference type="Proteomes" id="UP000515490">
    <property type="component" value="Chromosome"/>
</dbReference>
<gene>
    <name evidence="2" type="ORF">HUW50_21480</name>
</gene>
<keyword evidence="1" id="KW-0472">Membrane</keyword>
<evidence type="ECO:0000313" key="3">
    <source>
        <dbReference type="Proteomes" id="UP000515490"/>
    </source>
</evidence>
<organism evidence="2 3">
    <name type="scientific">Metabacillus elymi</name>
    <dbReference type="NCBI Taxonomy" id="2745198"/>
    <lineage>
        <taxon>Bacteria</taxon>
        <taxon>Bacillati</taxon>
        <taxon>Bacillota</taxon>
        <taxon>Bacilli</taxon>
        <taxon>Bacillales</taxon>
        <taxon>Bacillaceae</taxon>
        <taxon>Metabacillus</taxon>
    </lineage>
</organism>
<keyword evidence="1" id="KW-0812">Transmembrane</keyword>
<dbReference type="EMBL" id="CP055263">
    <property type="protein sequence ID" value="QNF29834.1"/>
    <property type="molecule type" value="Genomic_DNA"/>
</dbReference>
<evidence type="ECO:0000313" key="2">
    <source>
        <dbReference type="EMBL" id="QNF29834.1"/>
    </source>
</evidence>
<feature type="transmembrane region" description="Helical" evidence="1">
    <location>
        <begin position="35"/>
        <end position="59"/>
    </location>
</feature>
<evidence type="ECO:0000256" key="1">
    <source>
        <dbReference type="SAM" id="Phobius"/>
    </source>
</evidence>
<reference evidence="2 3" key="1">
    <citation type="submission" date="2020-06" db="EMBL/GenBank/DDBJ databases">
        <title>Metabacillus dokdonensis sp. nov., isolated from the rhizosphere of Elymus tsukushiensis, a plant native to the Dokdo Islands, Republic of Korea.</title>
        <authorList>
            <person name="Lee S.Y."/>
            <person name="Hwang Y.J."/>
            <person name="Son J.S."/>
            <person name="Ghim S.Y."/>
        </authorList>
    </citation>
    <scope>NUCLEOTIDE SEQUENCE [LARGE SCALE GENOMIC DNA]</scope>
    <source>
        <strain evidence="2 3">KUDC1714</strain>
    </source>
</reference>
<accession>A0ABX6S6V0</accession>
<feature type="transmembrane region" description="Helical" evidence="1">
    <location>
        <begin position="66"/>
        <end position="94"/>
    </location>
</feature>
<feature type="transmembrane region" description="Helical" evidence="1">
    <location>
        <begin position="7"/>
        <end position="29"/>
    </location>
</feature>
<keyword evidence="3" id="KW-1185">Reference proteome</keyword>
<dbReference type="RefSeq" id="WP_185653224.1">
    <property type="nucleotide sequence ID" value="NZ_CP055263.1"/>
</dbReference>
<protein>
    <recommendedName>
        <fullName evidence="4">DUF4064 domain-containing protein</fullName>
    </recommendedName>
</protein>
<name>A0ABX6S6V0_9BACI</name>
<keyword evidence="1" id="KW-1133">Transmembrane helix</keyword>
<proteinExistence type="predicted"/>